<protein>
    <recommendedName>
        <fullName evidence="4">Amino acid ABC transporter substrate-binding protein</fullName>
    </recommendedName>
</protein>
<dbReference type="InterPro" id="IPR011990">
    <property type="entry name" value="TPR-like_helical_dom_sf"/>
</dbReference>
<dbReference type="SUPFAM" id="SSF53822">
    <property type="entry name" value="Periplasmic binding protein-like I"/>
    <property type="match status" value="1"/>
</dbReference>
<evidence type="ECO:0008006" key="4">
    <source>
        <dbReference type="Google" id="ProtNLM"/>
    </source>
</evidence>
<dbReference type="Proteomes" id="UP001597510">
    <property type="component" value="Unassembled WGS sequence"/>
</dbReference>
<dbReference type="Gene3D" id="3.40.50.2300">
    <property type="match status" value="2"/>
</dbReference>
<dbReference type="Gene3D" id="1.25.40.10">
    <property type="entry name" value="Tetratricopeptide repeat domain"/>
    <property type="match status" value="1"/>
</dbReference>
<evidence type="ECO:0000256" key="1">
    <source>
        <dbReference type="SAM" id="SignalP"/>
    </source>
</evidence>
<keyword evidence="1" id="KW-0732">Signal</keyword>
<dbReference type="SUPFAM" id="SSF48452">
    <property type="entry name" value="TPR-like"/>
    <property type="match status" value="1"/>
</dbReference>
<feature type="chain" id="PRO_5046401341" description="Amino acid ABC transporter substrate-binding protein" evidence="1">
    <location>
        <begin position="22"/>
        <end position="559"/>
    </location>
</feature>
<comment type="caution">
    <text evidence="2">The sequence shown here is derived from an EMBL/GenBank/DDBJ whole genome shotgun (WGS) entry which is preliminary data.</text>
</comment>
<dbReference type="EMBL" id="JBHULC010000039">
    <property type="protein sequence ID" value="MFD2524081.1"/>
    <property type="molecule type" value="Genomic_DNA"/>
</dbReference>
<sequence>MRRTKNLFIFLFLSYSTIAQQQQASLSDNDYLLRYKKAVQLYADQKYFEAKEILLPLTGKKYTNTVSPYVHYYYALSAFKLNKFYDARTTLKQLFERFPDWRKMEDATYLYANIAFAENKPDEALQYLNRIASKAWRADIENMQYTYLSKIKELSQLKNLYQKSPDNPVLAQLIVDNIQNSKNASRADLELSDQLTNQFNLGGDASGKSKKNKSKENDNIINVAVMLPFRLFEFDPNRTTRANQYVYDMFAGMKLAQEKLASEQINLNLYAFDIERDVKHTNNIVTNRAFDKVDLIIGPLYPEVNKVTTSFIKSSDAIQVHPLSNNLQLVSNEKSVFLASPSYEAQAAKALEYITNEKSARSVAIYYGSTRKDSTFAYIYRDKALEKGINVLAIKKYNGSEDIDVKRKPDHIFISGSEQNLGAKIISSLDKKRINAPIVAASAAFDFEGASLNVFNRDLYLIQLDYMDREKEEVKNFRSAYINSQNITPSYYSYWGYDMVLFYGRMLKSGPNKLRNNLDSIEYTQGYTLDGFDYTGKSNENKIVPIIRYQDGKFIEVAR</sequence>
<name>A0ABW5JDD0_9BACT</name>
<evidence type="ECO:0000313" key="2">
    <source>
        <dbReference type="EMBL" id="MFD2524081.1"/>
    </source>
</evidence>
<evidence type="ECO:0000313" key="3">
    <source>
        <dbReference type="Proteomes" id="UP001597510"/>
    </source>
</evidence>
<keyword evidence="3" id="KW-1185">Reference proteome</keyword>
<dbReference type="RefSeq" id="WP_340238553.1">
    <property type="nucleotide sequence ID" value="NZ_JBBEWC010000010.1"/>
</dbReference>
<gene>
    <name evidence="2" type="ORF">ACFSR2_24480</name>
</gene>
<reference evidence="3" key="1">
    <citation type="journal article" date="2019" name="Int. J. Syst. Evol. Microbiol.">
        <title>The Global Catalogue of Microorganisms (GCM) 10K type strain sequencing project: providing services to taxonomists for standard genome sequencing and annotation.</title>
        <authorList>
            <consortium name="The Broad Institute Genomics Platform"/>
            <consortium name="The Broad Institute Genome Sequencing Center for Infectious Disease"/>
            <person name="Wu L."/>
            <person name="Ma J."/>
        </authorList>
    </citation>
    <scope>NUCLEOTIDE SEQUENCE [LARGE SCALE GENOMIC DNA]</scope>
    <source>
        <strain evidence="3">KCTC 52344</strain>
    </source>
</reference>
<proteinExistence type="predicted"/>
<feature type="signal peptide" evidence="1">
    <location>
        <begin position="1"/>
        <end position="21"/>
    </location>
</feature>
<organism evidence="2 3">
    <name type="scientific">Emticicia soli</name>
    <dbReference type="NCBI Taxonomy" id="2027878"/>
    <lineage>
        <taxon>Bacteria</taxon>
        <taxon>Pseudomonadati</taxon>
        <taxon>Bacteroidota</taxon>
        <taxon>Cytophagia</taxon>
        <taxon>Cytophagales</taxon>
        <taxon>Leadbetterellaceae</taxon>
        <taxon>Emticicia</taxon>
    </lineage>
</organism>
<accession>A0ABW5JDD0</accession>
<dbReference type="InterPro" id="IPR028082">
    <property type="entry name" value="Peripla_BP_I"/>
</dbReference>